<accession>A0A5J6Z9Z3</accession>
<feature type="compositionally biased region" description="Basic and acidic residues" evidence="1">
    <location>
        <begin position="258"/>
        <end position="275"/>
    </location>
</feature>
<sequence length="413" mass="44459">MTLEVVDPQENLGVLAAAVALQESGILVRGMTVTDLSTGYAVTGEMPEDRDPFIAEEDAPRFRGSAVGLAQLEMLRELVHDVVEQRRENPEWAQLDTPIPRKAFPWGVGLPEPDVVVAGGNAEVIADYLRCVGVRARTVDADRALWIAGDLAEVEHELAEVEQANAESRAPRGRLRWPAVESWPRLSLPALRLPSSSWKFAAGAAAIAVFAVGGIFAASAVLHTDAVEDSPSSSTTTPLASPAAEPTKPMDVGGEGVGPKEEHSPRKPWPEHHIAGEQMRTASVERASIPVRMDLPGWRRAGATPAREEFHSGDEDMRVLVSATLTPLKTQEELDGAVLKAVENTDGVRVAGRAPVSYEESYPDSTTIWHVRLVEGHQVSIGCQFRQITGARLKVCEEAASTARPDLPSAPRA</sequence>
<gene>
    <name evidence="2" type="ORF">CUROG_08620</name>
</gene>
<dbReference type="RefSeq" id="WP_161595743.1">
    <property type="nucleotide sequence ID" value="NZ_CP045032.1"/>
</dbReference>
<evidence type="ECO:0000313" key="2">
    <source>
        <dbReference type="EMBL" id="QFQ03072.1"/>
    </source>
</evidence>
<evidence type="ECO:0000313" key="3">
    <source>
        <dbReference type="Proteomes" id="UP000326711"/>
    </source>
</evidence>
<proteinExistence type="predicted"/>
<feature type="region of interest" description="Disordered" evidence="1">
    <location>
        <begin position="228"/>
        <end position="283"/>
    </location>
</feature>
<organism evidence="2 3">
    <name type="scientific">Corynebacterium urogenitale</name>
    <dbReference type="NCBI Taxonomy" id="2487892"/>
    <lineage>
        <taxon>Bacteria</taxon>
        <taxon>Bacillati</taxon>
        <taxon>Actinomycetota</taxon>
        <taxon>Actinomycetes</taxon>
        <taxon>Mycobacteriales</taxon>
        <taxon>Corynebacteriaceae</taxon>
        <taxon>Corynebacterium</taxon>
    </lineage>
</organism>
<dbReference type="InterPro" id="IPR023840">
    <property type="entry name" value="T7SS_Rv3446c"/>
</dbReference>
<dbReference type="EMBL" id="CP045032">
    <property type="protein sequence ID" value="QFQ03072.1"/>
    <property type="molecule type" value="Genomic_DNA"/>
</dbReference>
<evidence type="ECO:0000256" key="1">
    <source>
        <dbReference type="SAM" id="MobiDB-lite"/>
    </source>
</evidence>
<dbReference type="AlphaFoldDB" id="A0A5J6Z9Z3"/>
<reference evidence="3" key="1">
    <citation type="submission" date="2019-10" db="EMBL/GenBank/DDBJ databases">
        <title>Complete genome sequence of Corynebacterium urogenitalis DSM 108747, isolated from the genital tract of a cow.</title>
        <authorList>
            <person name="Ruckert C."/>
            <person name="Ballas P."/>
            <person name="Wagener K."/>
            <person name="Drillich M."/>
            <person name="Kaempfer P."/>
            <person name="Busse H.-J."/>
            <person name="Ehling-Schulz M."/>
        </authorList>
    </citation>
    <scope>NUCLEOTIDE SEQUENCE [LARGE SCALE GENOMIC DNA]</scope>
    <source>
        <strain evidence="3">LMM 1652</strain>
    </source>
</reference>
<dbReference type="Proteomes" id="UP000326711">
    <property type="component" value="Chromosome"/>
</dbReference>
<dbReference type="KEGG" id="cuo:CUROG_08620"/>
<dbReference type="NCBIfam" id="TIGR03931">
    <property type="entry name" value="T7SS_Rv3446c"/>
    <property type="match status" value="1"/>
</dbReference>
<name>A0A5J6Z9Z3_9CORY</name>
<keyword evidence="3" id="KW-1185">Reference proteome</keyword>
<protein>
    <recommendedName>
        <fullName evidence="4">Type VII secretion-associated protein</fullName>
    </recommendedName>
</protein>
<evidence type="ECO:0008006" key="4">
    <source>
        <dbReference type="Google" id="ProtNLM"/>
    </source>
</evidence>
<feature type="compositionally biased region" description="Low complexity" evidence="1">
    <location>
        <begin position="230"/>
        <end position="247"/>
    </location>
</feature>